<dbReference type="PROSITE" id="PS00135">
    <property type="entry name" value="TRYPSIN_SER"/>
    <property type="match status" value="1"/>
</dbReference>
<protein>
    <submittedName>
        <fullName evidence="6">Serine protease</fullName>
    </submittedName>
</protein>
<accession>A0ABP9I0N0</accession>
<organism evidence="6 7">
    <name type="scientific">Yinghuangia aomiensis</name>
    <dbReference type="NCBI Taxonomy" id="676205"/>
    <lineage>
        <taxon>Bacteria</taxon>
        <taxon>Bacillati</taxon>
        <taxon>Actinomycetota</taxon>
        <taxon>Actinomycetes</taxon>
        <taxon>Kitasatosporales</taxon>
        <taxon>Streptomycetaceae</taxon>
        <taxon>Yinghuangia</taxon>
    </lineage>
</organism>
<dbReference type="InterPro" id="IPR001254">
    <property type="entry name" value="Trypsin_dom"/>
</dbReference>
<dbReference type="SMART" id="SM00020">
    <property type="entry name" value="Tryp_SPc"/>
    <property type="match status" value="1"/>
</dbReference>
<dbReference type="SUPFAM" id="SSF50494">
    <property type="entry name" value="Trypsin-like serine proteases"/>
    <property type="match status" value="1"/>
</dbReference>
<keyword evidence="7" id="KW-1185">Reference proteome</keyword>
<dbReference type="InterPro" id="IPR018114">
    <property type="entry name" value="TRYPSIN_HIS"/>
</dbReference>
<dbReference type="EMBL" id="BAABHS010000026">
    <property type="protein sequence ID" value="GAA4983515.1"/>
    <property type="molecule type" value="Genomic_DNA"/>
</dbReference>
<dbReference type="Pfam" id="PF00089">
    <property type="entry name" value="Trypsin"/>
    <property type="match status" value="1"/>
</dbReference>
<dbReference type="InterPro" id="IPR050430">
    <property type="entry name" value="Peptidase_S1"/>
</dbReference>
<dbReference type="CDD" id="cd00190">
    <property type="entry name" value="Tryp_SPc"/>
    <property type="match status" value="1"/>
</dbReference>
<dbReference type="InterPro" id="IPR033116">
    <property type="entry name" value="TRYPSIN_SER"/>
</dbReference>
<name>A0ABP9I0N0_9ACTN</name>
<dbReference type="PANTHER" id="PTHR24276:SF98">
    <property type="entry name" value="FI18310P1-RELATED"/>
    <property type="match status" value="1"/>
</dbReference>
<dbReference type="PROSITE" id="PS00134">
    <property type="entry name" value="TRYPSIN_HIS"/>
    <property type="match status" value="1"/>
</dbReference>
<dbReference type="InterPro" id="IPR001314">
    <property type="entry name" value="Peptidase_S1A"/>
</dbReference>
<feature type="signal peptide" evidence="4">
    <location>
        <begin position="1"/>
        <end position="36"/>
    </location>
</feature>
<keyword evidence="3 6" id="KW-0645">Protease</keyword>
<comment type="caution">
    <text evidence="6">The sequence shown here is derived from an EMBL/GenBank/DDBJ whole genome shotgun (WGS) entry which is preliminary data.</text>
</comment>
<proteinExistence type="inferred from homology"/>
<keyword evidence="4" id="KW-0732">Signal</keyword>
<evidence type="ECO:0000256" key="3">
    <source>
        <dbReference type="RuleBase" id="RU363034"/>
    </source>
</evidence>
<reference evidence="7" key="1">
    <citation type="journal article" date="2019" name="Int. J. Syst. Evol. Microbiol.">
        <title>The Global Catalogue of Microorganisms (GCM) 10K type strain sequencing project: providing services to taxonomists for standard genome sequencing and annotation.</title>
        <authorList>
            <consortium name="The Broad Institute Genomics Platform"/>
            <consortium name="The Broad Institute Genome Sequencing Center for Infectious Disease"/>
            <person name="Wu L."/>
            <person name="Ma J."/>
        </authorList>
    </citation>
    <scope>NUCLEOTIDE SEQUENCE [LARGE SCALE GENOMIC DNA]</scope>
    <source>
        <strain evidence="7">JCM 17986</strain>
    </source>
</reference>
<dbReference type="InterPro" id="IPR009003">
    <property type="entry name" value="Peptidase_S1_PA"/>
</dbReference>
<dbReference type="Proteomes" id="UP001500466">
    <property type="component" value="Unassembled WGS sequence"/>
</dbReference>
<evidence type="ECO:0000259" key="5">
    <source>
        <dbReference type="PROSITE" id="PS50240"/>
    </source>
</evidence>
<dbReference type="InterPro" id="IPR043504">
    <property type="entry name" value="Peptidase_S1_PA_chymotrypsin"/>
</dbReference>
<dbReference type="Gene3D" id="2.40.10.10">
    <property type="entry name" value="Trypsin-like serine proteases"/>
    <property type="match status" value="1"/>
</dbReference>
<evidence type="ECO:0000256" key="2">
    <source>
        <dbReference type="ARBA" id="ARBA00023157"/>
    </source>
</evidence>
<dbReference type="PRINTS" id="PR00722">
    <property type="entry name" value="CHYMOTRYPSIN"/>
</dbReference>
<dbReference type="GO" id="GO:0008233">
    <property type="term" value="F:peptidase activity"/>
    <property type="evidence" value="ECO:0007669"/>
    <property type="project" value="UniProtKB-KW"/>
</dbReference>
<dbReference type="PANTHER" id="PTHR24276">
    <property type="entry name" value="POLYSERASE-RELATED"/>
    <property type="match status" value="1"/>
</dbReference>
<evidence type="ECO:0000256" key="4">
    <source>
        <dbReference type="SAM" id="SignalP"/>
    </source>
</evidence>
<feature type="domain" description="Peptidase S1" evidence="5">
    <location>
        <begin position="37"/>
        <end position="261"/>
    </location>
</feature>
<evidence type="ECO:0000256" key="1">
    <source>
        <dbReference type="ARBA" id="ARBA00007664"/>
    </source>
</evidence>
<comment type="similarity">
    <text evidence="1">Belongs to the peptidase S1 family.</text>
</comment>
<keyword evidence="3" id="KW-0720">Serine protease</keyword>
<keyword evidence="2" id="KW-1015">Disulfide bond</keyword>
<gene>
    <name evidence="6" type="ORF">GCM10023205_61740</name>
</gene>
<dbReference type="PROSITE" id="PS50240">
    <property type="entry name" value="TRYPSIN_DOM"/>
    <property type="match status" value="1"/>
</dbReference>
<feature type="chain" id="PRO_5046768095" evidence="4">
    <location>
        <begin position="37"/>
        <end position="261"/>
    </location>
</feature>
<dbReference type="GO" id="GO:0006508">
    <property type="term" value="P:proteolysis"/>
    <property type="evidence" value="ECO:0007669"/>
    <property type="project" value="UniProtKB-KW"/>
</dbReference>
<evidence type="ECO:0000313" key="7">
    <source>
        <dbReference type="Proteomes" id="UP001500466"/>
    </source>
</evidence>
<evidence type="ECO:0000313" key="6">
    <source>
        <dbReference type="EMBL" id="GAA4983515.1"/>
    </source>
</evidence>
<keyword evidence="3" id="KW-0378">Hydrolase</keyword>
<sequence length="261" mass="26863">MVGVMAARKSVRAFVSAAFVAMVVTALGVAAPSAMAVRDGRDVAAGEAPFTVALMTADGVQLCGGTLVAPAKVLTAAHCVTAVDKPTDIRVVAGRVDYTATGGQTRRVTAARIHPKFDQGTLTYDAAVLTLNRPLPYRTLPIARAQDGALYDVGRKAAVYGWGTLADGVPTTLMQRTTLVLSPVAACDPYTFPGDTAATKVCGLPPKANPNTSICRGDSGGPLVENGKLIGIVSSGNKYCGTEQPRSAFTRASAVVKGLDL</sequence>